<protein>
    <recommendedName>
        <fullName evidence="4">Secreted protein</fullName>
    </recommendedName>
</protein>
<keyword evidence="1" id="KW-0732">Signal</keyword>
<name>A0A9P9ICH2_9HYPO</name>
<keyword evidence="3" id="KW-1185">Reference proteome</keyword>
<feature type="signal peptide" evidence="1">
    <location>
        <begin position="1"/>
        <end position="20"/>
    </location>
</feature>
<evidence type="ECO:0000256" key="1">
    <source>
        <dbReference type="SAM" id="SignalP"/>
    </source>
</evidence>
<gene>
    <name evidence="2" type="ORF">B0J13DRAFT_572995</name>
</gene>
<feature type="chain" id="PRO_5040405524" description="Secreted protein" evidence="1">
    <location>
        <begin position="21"/>
        <end position="71"/>
    </location>
</feature>
<comment type="caution">
    <text evidence="2">The sequence shown here is derived from an EMBL/GenBank/DDBJ whole genome shotgun (WGS) entry which is preliminary data.</text>
</comment>
<accession>A0A9P9ICH2</accession>
<organism evidence="2 3">
    <name type="scientific">Dactylonectria estremocensis</name>
    <dbReference type="NCBI Taxonomy" id="1079267"/>
    <lineage>
        <taxon>Eukaryota</taxon>
        <taxon>Fungi</taxon>
        <taxon>Dikarya</taxon>
        <taxon>Ascomycota</taxon>
        <taxon>Pezizomycotina</taxon>
        <taxon>Sordariomycetes</taxon>
        <taxon>Hypocreomycetidae</taxon>
        <taxon>Hypocreales</taxon>
        <taxon>Nectriaceae</taxon>
        <taxon>Dactylonectria</taxon>
    </lineage>
</organism>
<proteinExistence type="predicted"/>
<dbReference type="AlphaFoldDB" id="A0A9P9ICH2"/>
<reference evidence="2" key="1">
    <citation type="journal article" date="2021" name="Nat. Commun.">
        <title>Genetic determinants of endophytism in the Arabidopsis root mycobiome.</title>
        <authorList>
            <person name="Mesny F."/>
            <person name="Miyauchi S."/>
            <person name="Thiergart T."/>
            <person name="Pickel B."/>
            <person name="Atanasova L."/>
            <person name="Karlsson M."/>
            <person name="Huettel B."/>
            <person name="Barry K.W."/>
            <person name="Haridas S."/>
            <person name="Chen C."/>
            <person name="Bauer D."/>
            <person name="Andreopoulos W."/>
            <person name="Pangilinan J."/>
            <person name="LaButti K."/>
            <person name="Riley R."/>
            <person name="Lipzen A."/>
            <person name="Clum A."/>
            <person name="Drula E."/>
            <person name="Henrissat B."/>
            <person name="Kohler A."/>
            <person name="Grigoriev I.V."/>
            <person name="Martin F.M."/>
            <person name="Hacquard S."/>
        </authorList>
    </citation>
    <scope>NUCLEOTIDE SEQUENCE</scope>
    <source>
        <strain evidence="2">MPI-CAGE-AT-0021</strain>
    </source>
</reference>
<sequence length="71" mass="7955">MALTRVVPMTYLMQMHLVLALLYSPSQRGLSRFGRNGVFTHPRLVRSASVYKSHRSRTASIATPSHNISSL</sequence>
<evidence type="ECO:0000313" key="2">
    <source>
        <dbReference type="EMBL" id="KAH7114724.1"/>
    </source>
</evidence>
<evidence type="ECO:0000313" key="3">
    <source>
        <dbReference type="Proteomes" id="UP000717696"/>
    </source>
</evidence>
<evidence type="ECO:0008006" key="4">
    <source>
        <dbReference type="Google" id="ProtNLM"/>
    </source>
</evidence>
<dbReference type="EMBL" id="JAGMUU010000041">
    <property type="protein sequence ID" value="KAH7114724.1"/>
    <property type="molecule type" value="Genomic_DNA"/>
</dbReference>
<dbReference type="Proteomes" id="UP000717696">
    <property type="component" value="Unassembled WGS sequence"/>
</dbReference>